<organism evidence="13 14">
    <name type="scientific">Candidatus Ichthyocystis hellenicum</name>
    <dbReference type="NCBI Taxonomy" id="1561003"/>
    <lineage>
        <taxon>Bacteria</taxon>
        <taxon>Pseudomonadati</taxon>
        <taxon>Pseudomonadota</taxon>
        <taxon>Betaproteobacteria</taxon>
        <taxon>Burkholderiales</taxon>
        <taxon>Candidatus Ichthyocystis</taxon>
    </lineage>
</organism>
<feature type="domain" description="3-hydroxyacyl-CoA dehydrogenase C-terminal" evidence="11">
    <location>
        <begin position="493"/>
        <end position="583"/>
    </location>
</feature>
<protein>
    <submittedName>
        <fullName evidence="13">3-hydroxyacyl-CoA dehydrogenase</fullName>
    </submittedName>
</protein>
<dbReference type="PANTHER" id="PTHR43612:SF3">
    <property type="entry name" value="TRIFUNCTIONAL ENZYME SUBUNIT ALPHA, MITOCHONDRIAL"/>
    <property type="match status" value="1"/>
</dbReference>
<keyword evidence="3" id="KW-0276">Fatty acid metabolism</keyword>
<comment type="catalytic activity">
    <reaction evidence="10">
        <text>a (3S)-3-hydroxyacyl-CoA + NAD(+) = a 3-oxoacyl-CoA + NADH + H(+)</text>
        <dbReference type="Rhea" id="RHEA:22432"/>
        <dbReference type="ChEBI" id="CHEBI:15378"/>
        <dbReference type="ChEBI" id="CHEBI:57318"/>
        <dbReference type="ChEBI" id="CHEBI:57540"/>
        <dbReference type="ChEBI" id="CHEBI:57945"/>
        <dbReference type="ChEBI" id="CHEBI:90726"/>
        <dbReference type="EC" id="1.1.1.35"/>
    </reaction>
</comment>
<dbReference type="GO" id="GO:0016509">
    <property type="term" value="F:long-chain (3S)-3-hydroxyacyl-CoA dehydrogenase (NAD+) activity"/>
    <property type="evidence" value="ECO:0007669"/>
    <property type="project" value="TreeGrafter"/>
</dbReference>
<evidence type="ECO:0000259" key="11">
    <source>
        <dbReference type="Pfam" id="PF00725"/>
    </source>
</evidence>
<dbReference type="OrthoDB" id="5389341at2"/>
<evidence type="ECO:0000313" key="13">
    <source>
        <dbReference type="EMBL" id="CUT17414.1"/>
    </source>
</evidence>
<evidence type="ECO:0000256" key="7">
    <source>
        <dbReference type="ARBA" id="ARBA00023098"/>
    </source>
</evidence>
<name>A0A0S4M580_9BURK</name>
<evidence type="ECO:0000256" key="9">
    <source>
        <dbReference type="ARBA" id="ARBA00023268"/>
    </source>
</evidence>
<evidence type="ECO:0000256" key="10">
    <source>
        <dbReference type="ARBA" id="ARBA00049556"/>
    </source>
</evidence>
<keyword evidence="7" id="KW-0443">Lipid metabolism</keyword>
<evidence type="ECO:0000256" key="4">
    <source>
        <dbReference type="ARBA" id="ARBA00022963"/>
    </source>
</evidence>
<keyword evidence="9" id="KW-0511">Multifunctional enzyme</keyword>
<comment type="similarity">
    <text evidence="2">In the central section; belongs to the 3-hydroxyacyl-CoA dehydrogenase family.</text>
</comment>
<dbReference type="InterPro" id="IPR006176">
    <property type="entry name" value="3-OHacyl-CoA_DH_NAD-bd"/>
</dbReference>
<dbReference type="Gene3D" id="3.90.226.10">
    <property type="entry name" value="2-enoyl-CoA Hydratase, Chain A, domain 1"/>
    <property type="match status" value="1"/>
</dbReference>
<gene>
    <name evidence="13" type="primary">fadJ</name>
    <name evidence="13" type="ORF">Ark11_0575</name>
</gene>
<dbReference type="InterPro" id="IPR036291">
    <property type="entry name" value="NAD(P)-bd_dom_sf"/>
</dbReference>
<dbReference type="PATRIC" id="fig|1561003.3.peg.584"/>
<comment type="pathway">
    <text evidence="1">Lipid metabolism; fatty acid beta-oxidation.</text>
</comment>
<evidence type="ECO:0000256" key="3">
    <source>
        <dbReference type="ARBA" id="ARBA00022832"/>
    </source>
</evidence>
<dbReference type="EMBL" id="LN906597">
    <property type="protein sequence ID" value="CUT17414.1"/>
    <property type="molecule type" value="Genomic_DNA"/>
</dbReference>
<dbReference type="GO" id="GO:0070403">
    <property type="term" value="F:NAD+ binding"/>
    <property type="evidence" value="ECO:0007669"/>
    <property type="project" value="InterPro"/>
</dbReference>
<dbReference type="AlphaFoldDB" id="A0A0S4M580"/>
<keyword evidence="8" id="KW-0456">Lyase</keyword>
<evidence type="ECO:0000256" key="2">
    <source>
        <dbReference type="ARBA" id="ARBA00007005"/>
    </source>
</evidence>
<evidence type="ECO:0000313" key="14">
    <source>
        <dbReference type="Proteomes" id="UP000198651"/>
    </source>
</evidence>
<dbReference type="SUPFAM" id="SSF51735">
    <property type="entry name" value="NAD(P)-binding Rossmann-fold domains"/>
    <property type="match status" value="1"/>
</dbReference>
<dbReference type="Gene3D" id="3.40.50.720">
    <property type="entry name" value="NAD(P)-binding Rossmann-like Domain"/>
    <property type="match status" value="1"/>
</dbReference>
<accession>A0A0S4M580</accession>
<dbReference type="InterPro" id="IPR006108">
    <property type="entry name" value="3HC_DH_C"/>
</dbReference>
<keyword evidence="5" id="KW-0560">Oxidoreductase</keyword>
<evidence type="ECO:0000256" key="8">
    <source>
        <dbReference type="ARBA" id="ARBA00023239"/>
    </source>
</evidence>
<dbReference type="CDD" id="cd06558">
    <property type="entry name" value="crotonase-like"/>
    <property type="match status" value="1"/>
</dbReference>
<reference evidence="14" key="1">
    <citation type="submission" date="2015-11" db="EMBL/GenBank/DDBJ databases">
        <authorList>
            <person name="Seth-Smith H.M.B."/>
        </authorList>
    </citation>
    <scope>NUCLEOTIDE SEQUENCE [LARGE SCALE GENOMIC DNA]</scope>
    <source>
        <strain evidence="14">2013Ark11</strain>
    </source>
</reference>
<dbReference type="UniPathway" id="UPA00659"/>
<proteinExistence type="inferred from homology"/>
<dbReference type="Gene3D" id="1.10.1040.50">
    <property type="match status" value="1"/>
</dbReference>
<keyword evidence="4" id="KW-0442">Lipid degradation</keyword>
<dbReference type="SUPFAM" id="SSF52096">
    <property type="entry name" value="ClpP/crotonase"/>
    <property type="match status" value="1"/>
</dbReference>
<keyword evidence="14" id="KW-1185">Reference proteome</keyword>
<feature type="domain" description="3-hydroxyacyl-CoA dehydrogenase NAD binding" evidence="12">
    <location>
        <begin position="317"/>
        <end position="490"/>
    </location>
</feature>
<dbReference type="SUPFAM" id="SSF48179">
    <property type="entry name" value="6-phosphogluconate dehydrogenase C-terminal domain-like"/>
    <property type="match status" value="2"/>
</dbReference>
<evidence type="ECO:0000256" key="1">
    <source>
        <dbReference type="ARBA" id="ARBA00005005"/>
    </source>
</evidence>
<dbReference type="GO" id="GO:0004300">
    <property type="term" value="F:enoyl-CoA hydratase activity"/>
    <property type="evidence" value="ECO:0007669"/>
    <property type="project" value="TreeGrafter"/>
</dbReference>
<dbReference type="InterPro" id="IPR050136">
    <property type="entry name" value="FA_oxidation_alpha_subunit"/>
</dbReference>
<sequence length="656" mass="72243">MMLDHDQHIFGPWKLSLDRNGVANLVLCVPDSTVNALSRHVIRTLNDALDTLSKIDHRGIIFSSGASNFSVGADVHEMLSITRLEEVKDFIVEGWNVLMRIADWPEITVAKIHGFCLGGGLELALACNFRVASNSLATKFALPEVKLGIFPLWGGVMRLPQLIGAVKAFDLILSGRTVTAKAASKMGLVDLSVPLRVLDIAANSCFSADPKLAPKKKALGFVDKLLTNTPLRLITLSLARRQLRAKVMFEHYPTPYLILDVWKRFWGNPLLIPENDSSSISNFLRSTTAVSLFRVFSLQERLKSFGKSDLVSPVTHIHVIGAGIMGGDVAAWCASKGIRVTLQDLSTQNIGSALKRAYVWYNKKLKDPILVQKAIDLLVPDVHGYGISRADIIFEAVVEDIEVKRKIFSEIELRARSDALLVTNTSSITIESLAKSLSSSKRIAGLHFFNPVPMMPLVEIVRGEQTEDSVIERLLCFVRQIDKLPLAVKSVPGFLVNRVLGPYILGALILIETDNLLPEAVDDGARRFGMPMGPVELADYVGLDVCLDSGKSMGMSAKVPETLNRLVSEKKLGRKSRAGYYSYDHKLSPVKSKNFSPIDEATVDRIMKPIYDWTKRCVEEGVVEDEDLADAGMIFGAGFAPFLGGPMFDSKRRSVK</sequence>
<keyword evidence="6" id="KW-0520">NAD</keyword>
<dbReference type="RefSeq" id="WP_092490456.1">
    <property type="nucleotide sequence ID" value="NZ_LN906597.1"/>
</dbReference>
<dbReference type="STRING" id="1561003.Ark11_0575"/>
<dbReference type="InterPro" id="IPR001753">
    <property type="entry name" value="Enoyl-CoA_hydra/iso"/>
</dbReference>
<evidence type="ECO:0000256" key="6">
    <source>
        <dbReference type="ARBA" id="ARBA00023027"/>
    </source>
</evidence>
<evidence type="ECO:0000256" key="5">
    <source>
        <dbReference type="ARBA" id="ARBA00023002"/>
    </source>
</evidence>
<dbReference type="Pfam" id="PF00378">
    <property type="entry name" value="ECH_1"/>
    <property type="match status" value="1"/>
</dbReference>
<dbReference type="Pfam" id="PF00725">
    <property type="entry name" value="3HCDH"/>
    <property type="match status" value="1"/>
</dbReference>
<dbReference type="Pfam" id="PF02737">
    <property type="entry name" value="3HCDH_N"/>
    <property type="match status" value="1"/>
</dbReference>
<dbReference type="InterPro" id="IPR008927">
    <property type="entry name" value="6-PGluconate_DH-like_C_sf"/>
</dbReference>
<dbReference type="PANTHER" id="PTHR43612">
    <property type="entry name" value="TRIFUNCTIONAL ENZYME SUBUNIT ALPHA"/>
    <property type="match status" value="1"/>
</dbReference>
<dbReference type="InterPro" id="IPR029045">
    <property type="entry name" value="ClpP/crotonase-like_dom_sf"/>
</dbReference>
<dbReference type="GO" id="GO:0006635">
    <property type="term" value="P:fatty acid beta-oxidation"/>
    <property type="evidence" value="ECO:0007669"/>
    <property type="project" value="UniProtKB-UniPathway"/>
</dbReference>
<evidence type="ECO:0000259" key="12">
    <source>
        <dbReference type="Pfam" id="PF02737"/>
    </source>
</evidence>
<dbReference type="Proteomes" id="UP000198651">
    <property type="component" value="Chromosome I"/>
</dbReference>